<feature type="compositionally biased region" description="Pro residues" evidence="1">
    <location>
        <begin position="432"/>
        <end position="441"/>
    </location>
</feature>
<feature type="compositionally biased region" description="Pro residues" evidence="1">
    <location>
        <begin position="407"/>
        <end position="421"/>
    </location>
</feature>
<evidence type="ECO:0000313" key="3">
    <source>
        <dbReference type="Proteomes" id="UP001363151"/>
    </source>
</evidence>
<name>A0ABR1FKD0_AURAN</name>
<accession>A0ABR1FKD0</accession>
<evidence type="ECO:0008006" key="4">
    <source>
        <dbReference type="Google" id="ProtNLM"/>
    </source>
</evidence>
<dbReference type="EMBL" id="JBBJCI010000368">
    <property type="protein sequence ID" value="KAK7232480.1"/>
    <property type="molecule type" value="Genomic_DNA"/>
</dbReference>
<proteinExistence type="predicted"/>
<dbReference type="Proteomes" id="UP001363151">
    <property type="component" value="Unassembled WGS sequence"/>
</dbReference>
<gene>
    <name evidence="2" type="ORF">SO694_00032319</name>
</gene>
<reference evidence="2 3" key="1">
    <citation type="submission" date="2024-03" db="EMBL/GenBank/DDBJ databases">
        <title>Aureococcus anophagefferens CCMP1851 and Kratosvirus quantuckense: Draft genome of a second virus-susceptible host strain in the model system.</title>
        <authorList>
            <person name="Chase E."/>
            <person name="Truchon A.R."/>
            <person name="Schepens W."/>
            <person name="Wilhelm S.W."/>
        </authorList>
    </citation>
    <scope>NUCLEOTIDE SEQUENCE [LARGE SCALE GENOMIC DNA]</scope>
    <source>
        <strain evidence="2 3">CCMP1851</strain>
    </source>
</reference>
<organism evidence="2 3">
    <name type="scientific">Aureococcus anophagefferens</name>
    <name type="common">Harmful bloom alga</name>
    <dbReference type="NCBI Taxonomy" id="44056"/>
    <lineage>
        <taxon>Eukaryota</taxon>
        <taxon>Sar</taxon>
        <taxon>Stramenopiles</taxon>
        <taxon>Ochrophyta</taxon>
        <taxon>Pelagophyceae</taxon>
        <taxon>Pelagomonadales</taxon>
        <taxon>Pelagomonadaceae</taxon>
        <taxon>Aureococcus</taxon>
    </lineage>
</organism>
<evidence type="ECO:0000256" key="1">
    <source>
        <dbReference type="SAM" id="MobiDB-lite"/>
    </source>
</evidence>
<protein>
    <recommendedName>
        <fullName evidence="4">SAM domain-containing protein</fullName>
    </recommendedName>
</protein>
<feature type="region of interest" description="Disordered" evidence="1">
    <location>
        <begin position="179"/>
        <end position="237"/>
    </location>
</feature>
<dbReference type="CDD" id="cd09487">
    <property type="entry name" value="SAM_superfamily"/>
    <property type="match status" value="1"/>
</dbReference>
<sequence length="515" mass="55715">MGKAKAAPAASTDGTAKLAGTAYHAASRSVAAREQALQAAGRLCDNGEKWAKRIGARQSPYEFIELWWSLPAATRACPPPQSNGEKCRRCKKVVRLARRQFIKRDEGSRLGREVRVVKCDGGCMGQGVSVIVNKWADYGYEAEEEEEDDDGGRRALRRRSRRRARGSCWTSARRRRARAYDDDAWDKPARARAAPAPREAPPPQQPPSMDAFPSLGGGSPRTVDARRPSRRVGAGLRAEEPWDPAYAAEEPAYAAEEPWEPAYAPEEPAYAAEAPWEPAYAPVEPAYAPKRRGSDPWAPEPQNCSPRHFSPEPEVPAPEVRAVRAPARASARELKALPPGLRAAAAGFAPLMLDAEPNSFILSELKKIGHLGSTPKCRLVCSEKFSAEAQASAPARQEHKRAATSKPRPPPPRAPPPPLAPPAAAGTAAPPGRAPPPPPVASPFEQLATFLEAFGLQRHVRRFAEEEILSLRDLPHLDARRPRRHGPVLRGGGHAVSAARSVAALGPFSFRASGS</sequence>
<feature type="compositionally biased region" description="Low complexity" evidence="1">
    <location>
        <begin position="422"/>
        <end position="431"/>
    </location>
</feature>
<feature type="region of interest" description="Disordered" evidence="1">
    <location>
        <begin position="287"/>
        <end position="324"/>
    </location>
</feature>
<evidence type="ECO:0000313" key="2">
    <source>
        <dbReference type="EMBL" id="KAK7232480.1"/>
    </source>
</evidence>
<comment type="caution">
    <text evidence="2">The sequence shown here is derived from an EMBL/GenBank/DDBJ whole genome shotgun (WGS) entry which is preliminary data.</text>
</comment>
<feature type="region of interest" description="Disordered" evidence="1">
    <location>
        <begin position="389"/>
        <end position="443"/>
    </location>
</feature>
<feature type="compositionally biased region" description="Basic and acidic residues" evidence="1">
    <location>
        <begin position="179"/>
        <end position="189"/>
    </location>
</feature>
<keyword evidence="3" id="KW-1185">Reference proteome</keyword>